<sequence>MATRAGSTASTASTGSAAPAGKDARRRTRLDPPADLVAAPGYGARRVYQAYLAAWNRHVDSVLTGPQFAVLSTVRAYPDADQTSLASAVALDTSTMADVCRRMERRGLIARHEAPHDARAKVLTLTDAGVEALAETNRRARALDEALLASCPEEQRPHLAALLNDLGQQWEQVAERDSL</sequence>
<evidence type="ECO:0000256" key="1">
    <source>
        <dbReference type="SAM" id="MobiDB-lite"/>
    </source>
</evidence>
<evidence type="ECO:0000259" key="2">
    <source>
        <dbReference type="PROSITE" id="PS50995"/>
    </source>
</evidence>
<name>A0ABU8M9T2_9PSEU</name>
<dbReference type="PANTHER" id="PTHR33164">
    <property type="entry name" value="TRANSCRIPTIONAL REGULATOR, MARR FAMILY"/>
    <property type="match status" value="1"/>
</dbReference>
<comment type="caution">
    <text evidence="3">The sequence shown here is derived from an EMBL/GenBank/DDBJ whole genome shotgun (WGS) entry which is preliminary data.</text>
</comment>
<gene>
    <name evidence="3" type="ORF">WCD58_22230</name>
</gene>
<dbReference type="PANTHER" id="PTHR33164:SF95">
    <property type="entry name" value="TRANSCRIPTIONAL REGULATOR"/>
    <property type="match status" value="1"/>
</dbReference>
<dbReference type="Proteomes" id="UP001369736">
    <property type="component" value="Unassembled WGS sequence"/>
</dbReference>
<protein>
    <submittedName>
        <fullName evidence="3">MarR family winged helix-turn-helix transcriptional regulator</fullName>
    </submittedName>
</protein>
<feature type="compositionally biased region" description="Low complexity" evidence="1">
    <location>
        <begin position="1"/>
        <end position="21"/>
    </location>
</feature>
<accession>A0ABU8M9T2</accession>
<dbReference type="Gene3D" id="1.10.10.10">
    <property type="entry name" value="Winged helix-like DNA-binding domain superfamily/Winged helix DNA-binding domain"/>
    <property type="match status" value="1"/>
</dbReference>
<dbReference type="EMBL" id="JBBEGM010000010">
    <property type="protein sequence ID" value="MEJ2863891.1"/>
    <property type="molecule type" value="Genomic_DNA"/>
</dbReference>
<dbReference type="InterPro" id="IPR000835">
    <property type="entry name" value="HTH_MarR-typ"/>
</dbReference>
<dbReference type="Pfam" id="PF01047">
    <property type="entry name" value="MarR"/>
    <property type="match status" value="1"/>
</dbReference>
<dbReference type="PROSITE" id="PS50995">
    <property type="entry name" value="HTH_MARR_2"/>
    <property type="match status" value="1"/>
</dbReference>
<keyword evidence="4" id="KW-1185">Reference proteome</keyword>
<dbReference type="SUPFAM" id="SSF46785">
    <property type="entry name" value="Winged helix' DNA-binding domain"/>
    <property type="match status" value="1"/>
</dbReference>
<evidence type="ECO:0000313" key="3">
    <source>
        <dbReference type="EMBL" id="MEJ2863891.1"/>
    </source>
</evidence>
<feature type="region of interest" description="Disordered" evidence="1">
    <location>
        <begin position="1"/>
        <end position="35"/>
    </location>
</feature>
<dbReference type="RefSeq" id="WP_337705261.1">
    <property type="nucleotide sequence ID" value="NZ_JBBEGM010000010.1"/>
</dbReference>
<organism evidence="3 4">
    <name type="scientific">Actinomycetospora flava</name>
    <dbReference type="NCBI Taxonomy" id="3129232"/>
    <lineage>
        <taxon>Bacteria</taxon>
        <taxon>Bacillati</taxon>
        <taxon>Actinomycetota</taxon>
        <taxon>Actinomycetes</taxon>
        <taxon>Pseudonocardiales</taxon>
        <taxon>Pseudonocardiaceae</taxon>
        <taxon>Actinomycetospora</taxon>
    </lineage>
</organism>
<dbReference type="PRINTS" id="PR00598">
    <property type="entry name" value="HTHMARR"/>
</dbReference>
<reference evidence="3 4" key="1">
    <citation type="submission" date="2024-03" db="EMBL/GenBank/DDBJ databases">
        <title>Actinomycetospora sp. OC33-EN07, a novel actinomycete isolated from wild orchid (Aerides multiflora).</title>
        <authorList>
            <person name="Suriyachadkun C."/>
        </authorList>
    </citation>
    <scope>NUCLEOTIDE SEQUENCE [LARGE SCALE GENOMIC DNA]</scope>
    <source>
        <strain evidence="3 4">OC33-EN07</strain>
    </source>
</reference>
<evidence type="ECO:0000313" key="4">
    <source>
        <dbReference type="Proteomes" id="UP001369736"/>
    </source>
</evidence>
<feature type="domain" description="HTH marR-type" evidence="2">
    <location>
        <begin position="33"/>
        <end position="168"/>
    </location>
</feature>
<proteinExistence type="predicted"/>
<dbReference type="InterPro" id="IPR036390">
    <property type="entry name" value="WH_DNA-bd_sf"/>
</dbReference>
<dbReference type="InterPro" id="IPR036388">
    <property type="entry name" value="WH-like_DNA-bd_sf"/>
</dbReference>
<dbReference type="InterPro" id="IPR039422">
    <property type="entry name" value="MarR/SlyA-like"/>
</dbReference>
<dbReference type="SMART" id="SM00347">
    <property type="entry name" value="HTH_MARR"/>
    <property type="match status" value="1"/>
</dbReference>